<dbReference type="AlphaFoldDB" id="A0AAD8XQH3"/>
<evidence type="ECO:0000313" key="3">
    <source>
        <dbReference type="Proteomes" id="UP001244207"/>
    </source>
</evidence>
<dbReference type="Proteomes" id="UP001244207">
    <property type="component" value="Unassembled WGS sequence"/>
</dbReference>
<reference evidence="2" key="1">
    <citation type="submission" date="2021-12" db="EMBL/GenBank/DDBJ databases">
        <title>Comparative genomics, transcriptomics and evolutionary studies reveal genomic signatures of adaptation to plant cell wall in hemibiotrophic fungi.</title>
        <authorList>
            <consortium name="DOE Joint Genome Institute"/>
            <person name="Baroncelli R."/>
            <person name="Diaz J.F."/>
            <person name="Benocci T."/>
            <person name="Peng M."/>
            <person name="Battaglia E."/>
            <person name="Haridas S."/>
            <person name="Andreopoulos W."/>
            <person name="Labutti K."/>
            <person name="Pangilinan J."/>
            <person name="Floch G.L."/>
            <person name="Makela M.R."/>
            <person name="Henrissat B."/>
            <person name="Grigoriev I.V."/>
            <person name="Crouch J.A."/>
            <person name="De Vries R.P."/>
            <person name="Sukno S.A."/>
            <person name="Thon M.R."/>
        </authorList>
    </citation>
    <scope>NUCLEOTIDE SEQUENCE</scope>
    <source>
        <strain evidence="2">CBS 112980</strain>
    </source>
</reference>
<accession>A0AAD8XQH3</accession>
<evidence type="ECO:0000256" key="1">
    <source>
        <dbReference type="SAM" id="MobiDB-lite"/>
    </source>
</evidence>
<organism evidence="2 3">
    <name type="scientific">Glomerella acutata</name>
    <name type="common">Colletotrichum acutatum</name>
    <dbReference type="NCBI Taxonomy" id="27357"/>
    <lineage>
        <taxon>Eukaryota</taxon>
        <taxon>Fungi</taxon>
        <taxon>Dikarya</taxon>
        <taxon>Ascomycota</taxon>
        <taxon>Pezizomycotina</taxon>
        <taxon>Sordariomycetes</taxon>
        <taxon>Hypocreomycetidae</taxon>
        <taxon>Glomerellales</taxon>
        <taxon>Glomerellaceae</taxon>
        <taxon>Colletotrichum</taxon>
        <taxon>Colletotrichum acutatum species complex</taxon>
    </lineage>
</organism>
<comment type="caution">
    <text evidence="2">The sequence shown here is derived from an EMBL/GenBank/DDBJ whole genome shotgun (WGS) entry which is preliminary data.</text>
</comment>
<dbReference type="GeneID" id="85396632"/>
<name>A0AAD8XQH3_GLOAC</name>
<gene>
    <name evidence="2" type="ORF">BDZ83DRAFT_725388</name>
</gene>
<protein>
    <submittedName>
        <fullName evidence="2">Uncharacterized protein</fullName>
    </submittedName>
</protein>
<evidence type="ECO:0000313" key="2">
    <source>
        <dbReference type="EMBL" id="KAK1731810.1"/>
    </source>
</evidence>
<keyword evidence="3" id="KW-1185">Reference proteome</keyword>
<proteinExistence type="predicted"/>
<sequence>MAVSAMPLLPHSTSYVLATPSPSRTNRGTYRESDDIIDDSAYLTKCTKDLEVVPLALGCPYQPPPPPPPRRTDVSSSCFSLAPPSPFSNVTLPPRPRTLAAKPQPDPTTSSAVSPAGNWGKQQTTLL</sequence>
<dbReference type="EMBL" id="JAHMHS010000001">
    <property type="protein sequence ID" value="KAK1731810.1"/>
    <property type="molecule type" value="Genomic_DNA"/>
</dbReference>
<feature type="region of interest" description="Disordered" evidence="1">
    <location>
        <begin position="61"/>
        <end position="127"/>
    </location>
</feature>
<dbReference type="RefSeq" id="XP_060371865.1">
    <property type="nucleotide sequence ID" value="XM_060512734.1"/>
</dbReference>